<evidence type="ECO:0000313" key="2">
    <source>
        <dbReference type="Proteomes" id="UP001629113"/>
    </source>
</evidence>
<accession>A0ABR4P4J7</accession>
<protein>
    <submittedName>
        <fullName evidence="1">Uncharacterized protein</fullName>
    </submittedName>
</protein>
<name>A0ABR4P4J7_9HELO</name>
<gene>
    <name evidence="1" type="ORF">PVAG01_11021</name>
</gene>
<evidence type="ECO:0000313" key="1">
    <source>
        <dbReference type="EMBL" id="KAL3418011.1"/>
    </source>
</evidence>
<sequence>MDLHELATCMHLDTKELYRVLGKLQIMDVNGLDTDTEWKKKNTRYLLTPAEKGSEIIKNYAVMEVEDLANSKVKLHAPTTTTTLHQLIFADDALASGPSFSLGYGSEPLPANLVGLNRKYGIRGYPPDTISHFEPTSYPSLTSPRWEALVYNIGKEVDAITAPGAGNATHLLTRTFGYQTTSDKRAICTISVQPAVATSVRSCIYQIQHIFCASGFYDVGLQINPYPVTRAIDEAEGAHDTVIHAGVLQVSLQPQLGASIGPDGTDCGGGTLGGYITLSKDGNPLPGIFAMTNHHVIASKLKYECERKHDSACPRAAAIPCNFDDANSIYIQSPTKVLQEKALAKLGPELKEAQEDLRQAKATKLGTSTSKAREIEYAQQYETALVTTKKYLAQEFPLFGKVFASSGLSPVPADITLQNYHPDNNGPWISEMDWALVEVDHTRVKDMPCNTSPLRPSGSGFLRARQALQNGKLSYGSPRAAVEHDKDLKVFCITRYQRICYGTFNKRLTRVLLPGTDHHKGTLVYSIHPSEDESCLFGLPGSSGSWAIDGHGTVLALLVGIEEGGTTTYLIDMDEVMTDIKNRTGLDASIA</sequence>
<organism evidence="1 2">
    <name type="scientific">Phlyctema vagabunda</name>
    <dbReference type="NCBI Taxonomy" id="108571"/>
    <lineage>
        <taxon>Eukaryota</taxon>
        <taxon>Fungi</taxon>
        <taxon>Dikarya</taxon>
        <taxon>Ascomycota</taxon>
        <taxon>Pezizomycotina</taxon>
        <taxon>Leotiomycetes</taxon>
        <taxon>Helotiales</taxon>
        <taxon>Dermateaceae</taxon>
        <taxon>Phlyctema</taxon>
    </lineage>
</organism>
<keyword evidence="2" id="KW-1185">Reference proteome</keyword>
<reference evidence="1 2" key="1">
    <citation type="submission" date="2024-06" db="EMBL/GenBank/DDBJ databases">
        <title>Complete genome of Phlyctema vagabunda strain 19-DSS-EL-015.</title>
        <authorList>
            <person name="Fiorenzani C."/>
        </authorList>
    </citation>
    <scope>NUCLEOTIDE SEQUENCE [LARGE SCALE GENOMIC DNA]</scope>
    <source>
        <strain evidence="1 2">19-DSS-EL-015</strain>
    </source>
</reference>
<dbReference type="Proteomes" id="UP001629113">
    <property type="component" value="Unassembled WGS sequence"/>
</dbReference>
<comment type="caution">
    <text evidence="1">The sequence shown here is derived from an EMBL/GenBank/DDBJ whole genome shotgun (WGS) entry which is preliminary data.</text>
</comment>
<dbReference type="EMBL" id="JBFCZG010000010">
    <property type="protein sequence ID" value="KAL3418011.1"/>
    <property type="molecule type" value="Genomic_DNA"/>
</dbReference>
<proteinExistence type="predicted"/>